<comment type="subcellular location">
    <subcellularLocation>
        <location evidence="1">Membrane</location>
        <topology evidence="1">Multi-pass membrane protein</topology>
    </subcellularLocation>
</comment>
<keyword evidence="5" id="KW-0653">Protein transport</keyword>
<dbReference type="AlphaFoldDB" id="A6IML2"/>
<gene>
    <name evidence="9" type="primary">RGD1564925_predicted</name>
    <name evidence="9" type="ORF">rCG_29692</name>
</gene>
<proteinExistence type="inferred from homology"/>
<dbReference type="GO" id="GO:0016020">
    <property type="term" value="C:membrane"/>
    <property type="evidence" value="ECO:0007669"/>
    <property type="project" value="UniProtKB-SubCell"/>
</dbReference>
<protein>
    <submittedName>
        <fullName evidence="9">Uncharacterized protein RGD1564925_predicted</fullName>
    </submittedName>
</protein>
<feature type="transmembrane region" description="Helical" evidence="8">
    <location>
        <begin position="188"/>
        <end position="207"/>
    </location>
</feature>
<feature type="transmembrane region" description="Helical" evidence="8">
    <location>
        <begin position="21"/>
        <end position="42"/>
    </location>
</feature>
<feature type="transmembrane region" description="Helical" evidence="8">
    <location>
        <begin position="144"/>
        <end position="168"/>
    </location>
</feature>
<dbReference type="EMBL" id="CH473964">
    <property type="protein sequence ID" value="EDM01577.1"/>
    <property type="molecule type" value="Genomic_DNA"/>
</dbReference>
<dbReference type="InterPro" id="IPR036259">
    <property type="entry name" value="MFS_trans_sf"/>
</dbReference>
<reference evidence="9 10" key="1">
    <citation type="submission" date="2005-09" db="EMBL/GenBank/DDBJ databases">
        <authorList>
            <person name="Mural R.J."/>
            <person name="Li P.W."/>
            <person name="Adams M.D."/>
            <person name="Amanatides P.G."/>
            <person name="Baden-Tillson H."/>
            <person name="Barnstead M."/>
            <person name="Chin S.H."/>
            <person name="Dew I."/>
            <person name="Evans C.A."/>
            <person name="Ferriera S."/>
            <person name="Flanigan M."/>
            <person name="Fosler C."/>
            <person name="Glodek A."/>
            <person name="Gu Z."/>
            <person name="Holt R.A."/>
            <person name="Jennings D."/>
            <person name="Kraft C.L."/>
            <person name="Lu F."/>
            <person name="Nguyen T."/>
            <person name="Nusskern D.R."/>
            <person name="Pfannkoch C.M."/>
            <person name="Sitter C."/>
            <person name="Sutton G.G."/>
            <person name="Venter J.C."/>
            <person name="Wang Z."/>
            <person name="Woodage T."/>
            <person name="Zheng X.H."/>
            <person name="Zhong F."/>
        </authorList>
    </citation>
    <scope>NUCLEOTIDE SEQUENCE [LARGE SCALE GENOMIC DNA]</scope>
    <source>
        <strain>BN</strain>
        <strain evidence="10">Sprague-Dawley</strain>
    </source>
</reference>
<keyword evidence="5" id="KW-0571">Peptide transport</keyword>
<dbReference type="GO" id="GO:0015293">
    <property type="term" value="F:symporter activity"/>
    <property type="evidence" value="ECO:0007669"/>
    <property type="project" value="UniProtKB-KW"/>
</dbReference>
<evidence type="ECO:0000256" key="4">
    <source>
        <dbReference type="ARBA" id="ARBA00022847"/>
    </source>
</evidence>
<evidence type="ECO:0000256" key="8">
    <source>
        <dbReference type="SAM" id="Phobius"/>
    </source>
</evidence>
<evidence type="ECO:0000256" key="1">
    <source>
        <dbReference type="ARBA" id="ARBA00004141"/>
    </source>
</evidence>
<evidence type="ECO:0000256" key="7">
    <source>
        <dbReference type="ARBA" id="ARBA00023136"/>
    </source>
</evidence>
<dbReference type="GO" id="GO:0015833">
    <property type="term" value="P:peptide transport"/>
    <property type="evidence" value="ECO:0007669"/>
    <property type="project" value="UniProtKB-KW"/>
</dbReference>
<evidence type="ECO:0000256" key="3">
    <source>
        <dbReference type="ARBA" id="ARBA00022692"/>
    </source>
</evidence>
<evidence type="ECO:0000313" key="10">
    <source>
        <dbReference type="Proteomes" id="UP000234681"/>
    </source>
</evidence>
<keyword evidence="4" id="KW-0769">Symport</keyword>
<dbReference type="InterPro" id="IPR000109">
    <property type="entry name" value="POT_fam"/>
</dbReference>
<sequence>MCLTQIPSGYYLQTMHSNRTLGGVPLPIALMNAISLLPLLTLGPFMDFFSNCLLPSKRDGPFLSVCIIAGNICAAFSVAVAGFLEIHRKLAQEQSPSGKLSSVSSMACVYLVPQYVLLGVSEVLVNPAVSTVTRRVVPSTFRRASMTCLTLFHGSAYFAGALLIELVYLISEGNWFPNTLNKGNLESFFFVLASLTLLNILGLWRVLPSASMEIIVKKLFSSLKSLSSFMAVHRKHLRVSIFGRQPSETGLDSLESAAVHYFLLQFNTSYVSLGKST</sequence>
<name>A6IML2_RAT</name>
<keyword evidence="6 8" id="KW-1133">Transmembrane helix</keyword>
<keyword evidence="4" id="KW-0813">Transport</keyword>
<keyword evidence="7 8" id="KW-0472">Membrane</keyword>
<evidence type="ECO:0000256" key="6">
    <source>
        <dbReference type="ARBA" id="ARBA00022989"/>
    </source>
</evidence>
<dbReference type="Gene3D" id="1.20.1250.20">
    <property type="entry name" value="MFS general substrate transporter like domains"/>
    <property type="match status" value="1"/>
</dbReference>
<evidence type="ECO:0000313" key="9">
    <source>
        <dbReference type="EMBL" id="EDM01577.1"/>
    </source>
</evidence>
<feature type="transmembrane region" description="Helical" evidence="8">
    <location>
        <begin position="62"/>
        <end position="84"/>
    </location>
</feature>
<comment type="similarity">
    <text evidence="2">Belongs to the major facilitator superfamily. Proton-dependent oligopeptide transporter (POT/PTR) (TC 2.A.17) family.</text>
</comment>
<dbReference type="PANTHER" id="PTHR11654">
    <property type="entry name" value="OLIGOPEPTIDE TRANSPORTER-RELATED"/>
    <property type="match status" value="1"/>
</dbReference>
<dbReference type="Pfam" id="PF00854">
    <property type="entry name" value="PTR2"/>
    <property type="match status" value="1"/>
</dbReference>
<accession>A6IML2</accession>
<dbReference type="Proteomes" id="UP000234681">
    <property type="component" value="Chromosome 4"/>
</dbReference>
<evidence type="ECO:0000256" key="2">
    <source>
        <dbReference type="ARBA" id="ARBA00005982"/>
    </source>
</evidence>
<organism evidence="9 10">
    <name type="scientific">Rattus norvegicus</name>
    <name type="common">Rat</name>
    <dbReference type="NCBI Taxonomy" id="10116"/>
    <lineage>
        <taxon>Eukaryota</taxon>
        <taxon>Metazoa</taxon>
        <taxon>Chordata</taxon>
        <taxon>Craniata</taxon>
        <taxon>Vertebrata</taxon>
        <taxon>Euteleostomi</taxon>
        <taxon>Mammalia</taxon>
        <taxon>Eutheria</taxon>
        <taxon>Euarchontoglires</taxon>
        <taxon>Glires</taxon>
        <taxon>Rodentia</taxon>
        <taxon>Myomorpha</taxon>
        <taxon>Muroidea</taxon>
        <taxon>Muridae</taxon>
        <taxon>Murinae</taxon>
        <taxon>Rattus</taxon>
    </lineage>
</organism>
<keyword evidence="3 8" id="KW-0812">Transmembrane</keyword>
<evidence type="ECO:0000256" key="5">
    <source>
        <dbReference type="ARBA" id="ARBA00022856"/>
    </source>
</evidence>